<evidence type="ECO:0000256" key="1">
    <source>
        <dbReference type="SAM" id="MobiDB-lite"/>
    </source>
</evidence>
<feature type="compositionally biased region" description="Low complexity" evidence="1">
    <location>
        <begin position="362"/>
        <end position="371"/>
    </location>
</feature>
<dbReference type="SUPFAM" id="SSF49899">
    <property type="entry name" value="Concanavalin A-like lectins/glucanases"/>
    <property type="match status" value="1"/>
</dbReference>
<protein>
    <submittedName>
        <fullName evidence="4">Glycoside hydrolase family 16 protein</fullName>
    </submittedName>
</protein>
<dbReference type="InterPro" id="IPR013320">
    <property type="entry name" value="ConA-like_dom_sf"/>
</dbReference>
<keyword evidence="2" id="KW-0732">Signal</keyword>
<organism evidence="4 5">
    <name type="scientific">Athelia psychrophila</name>
    <dbReference type="NCBI Taxonomy" id="1759441"/>
    <lineage>
        <taxon>Eukaryota</taxon>
        <taxon>Fungi</taxon>
        <taxon>Dikarya</taxon>
        <taxon>Basidiomycota</taxon>
        <taxon>Agaricomycotina</taxon>
        <taxon>Agaricomycetes</taxon>
        <taxon>Agaricomycetidae</taxon>
        <taxon>Atheliales</taxon>
        <taxon>Atheliaceae</taxon>
        <taxon>Athelia</taxon>
    </lineage>
</organism>
<proteinExistence type="predicted"/>
<keyword evidence="5" id="KW-1185">Reference proteome</keyword>
<feature type="signal peptide" evidence="2">
    <location>
        <begin position="1"/>
        <end position="21"/>
    </location>
</feature>
<dbReference type="AlphaFoldDB" id="A0A166NH32"/>
<dbReference type="InterPro" id="IPR050546">
    <property type="entry name" value="Glycosyl_Hydrlase_16"/>
</dbReference>
<name>A0A166NH32_9AGAM</name>
<dbReference type="PANTHER" id="PTHR10963:SF24">
    <property type="entry name" value="GLYCOSIDASE C21B10.07-RELATED"/>
    <property type="match status" value="1"/>
</dbReference>
<sequence>MAPSFLLAFVLLTANILPSHAIYNVARDYSGDQFFSLFDYYGNIDNASISAGSTTGGDVNFLDQADATSQQLAYVSPTGTAIVKVDNSSIVPLGGKRNSMRLTSTDAYPVGSLFIIDASHLPFGCSVWPAVWTTGEPWPTYGEIDIIEGVNEFTANEMVIHSQPGCTKTTPSIQTSKSIESTDCSTASGCVVQESAANSYGAAFAQAGGGVYAMQYDVSGIFIWFWSRPNVPASITTSSASSPIDISTWGHPSAAFPSSSCNMGQYFGAQKLVIDITLCGDWAGVDATYRATCPSAGATGVCNINNVVGSGEQYSDAYFEFNYIRTYTMDGVNMFSTESQNYSSPTAATTVESVSYQTAISSTQTSPSATTTKKKSAGMPGPRSSVSGLGLVAGLVIMSLAASSL</sequence>
<dbReference type="PANTHER" id="PTHR10963">
    <property type="entry name" value="GLYCOSYL HYDROLASE-RELATED"/>
    <property type="match status" value="1"/>
</dbReference>
<dbReference type="EMBL" id="KV417523">
    <property type="protein sequence ID" value="KZP25000.1"/>
    <property type="molecule type" value="Genomic_DNA"/>
</dbReference>
<evidence type="ECO:0000313" key="4">
    <source>
        <dbReference type="EMBL" id="KZP25000.1"/>
    </source>
</evidence>
<evidence type="ECO:0000256" key="2">
    <source>
        <dbReference type="SAM" id="SignalP"/>
    </source>
</evidence>
<dbReference type="Pfam" id="PF26113">
    <property type="entry name" value="GH16_XgeA"/>
    <property type="match status" value="1"/>
</dbReference>
<dbReference type="InterPro" id="IPR000757">
    <property type="entry name" value="Beta-glucanase-like"/>
</dbReference>
<evidence type="ECO:0000259" key="3">
    <source>
        <dbReference type="PROSITE" id="PS51762"/>
    </source>
</evidence>
<dbReference type="OrthoDB" id="192832at2759"/>
<feature type="domain" description="GH16" evidence="3">
    <location>
        <begin position="12"/>
        <end position="291"/>
    </location>
</feature>
<dbReference type="Proteomes" id="UP000076532">
    <property type="component" value="Unassembled WGS sequence"/>
</dbReference>
<evidence type="ECO:0000313" key="5">
    <source>
        <dbReference type="Proteomes" id="UP000076532"/>
    </source>
</evidence>
<feature type="region of interest" description="Disordered" evidence="1">
    <location>
        <begin position="362"/>
        <end position="384"/>
    </location>
</feature>
<keyword evidence="4" id="KW-0378">Hydrolase</keyword>
<gene>
    <name evidence="4" type="ORF">FIBSPDRAFT_950696</name>
</gene>
<dbReference type="GO" id="GO:0004553">
    <property type="term" value="F:hydrolase activity, hydrolyzing O-glycosyl compounds"/>
    <property type="evidence" value="ECO:0007669"/>
    <property type="project" value="InterPro"/>
</dbReference>
<feature type="chain" id="PRO_5007877791" evidence="2">
    <location>
        <begin position="22"/>
        <end position="405"/>
    </location>
</feature>
<dbReference type="PROSITE" id="PS51762">
    <property type="entry name" value="GH16_2"/>
    <property type="match status" value="1"/>
</dbReference>
<dbReference type="GO" id="GO:0009251">
    <property type="term" value="P:glucan catabolic process"/>
    <property type="evidence" value="ECO:0007669"/>
    <property type="project" value="TreeGrafter"/>
</dbReference>
<dbReference type="Gene3D" id="2.60.120.200">
    <property type="match status" value="1"/>
</dbReference>
<reference evidence="4 5" key="1">
    <citation type="journal article" date="2016" name="Mol. Biol. Evol.">
        <title>Comparative Genomics of Early-Diverging Mushroom-Forming Fungi Provides Insights into the Origins of Lignocellulose Decay Capabilities.</title>
        <authorList>
            <person name="Nagy L.G."/>
            <person name="Riley R."/>
            <person name="Tritt A."/>
            <person name="Adam C."/>
            <person name="Daum C."/>
            <person name="Floudas D."/>
            <person name="Sun H."/>
            <person name="Yadav J.S."/>
            <person name="Pangilinan J."/>
            <person name="Larsson K.H."/>
            <person name="Matsuura K."/>
            <person name="Barry K."/>
            <person name="Labutti K."/>
            <person name="Kuo R."/>
            <person name="Ohm R.A."/>
            <person name="Bhattacharya S.S."/>
            <person name="Shirouzu T."/>
            <person name="Yoshinaga Y."/>
            <person name="Martin F.M."/>
            <person name="Grigoriev I.V."/>
            <person name="Hibbett D.S."/>
        </authorList>
    </citation>
    <scope>NUCLEOTIDE SEQUENCE [LARGE SCALE GENOMIC DNA]</scope>
    <source>
        <strain evidence="4 5">CBS 109695</strain>
    </source>
</reference>
<accession>A0A166NH32</accession>
<dbReference type="STRING" id="436010.A0A166NH32"/>